<feature type="transmembrane region" description="Helical" evidence="6">
    <location>
        <begin position="169"/>
        <end position="188"/>
    </location>
</feature>
<keyword evidence="3 6" id="KW-0812">Transmembrane</keyword>
<comment type="subcellular location">
    <subcellularLocation>
        <location evidence="1">Cell membrane</location>
        <topology evidence="1">Multi-pass membrane protein</topology>
    </subcellularLocation>
</comment>
<dbReference type="InterPro" id="IPR025640">
    <property type="entry name" value="GYF_2"/>
</dbReference>
<feature type="domain" description="GYF" evidence="8">
    <location>
        <begin position="5"/>
        <end position="50"/>
    </location>
</feature>
<dbReference type="PANTHER" id="PTHR36115:SF4">
    <property type="entry name" value="MEMBRANE PROTEIN"/>
    <property type="match status" value="1"/>
</dbReference>
<keyword evidence="2" id="KW-1003">Cell membrane</keyword>
<dbReference type="Proteomes" id="UP000264217">
    <property type="component" value="Unassembled WGS sequence"/>
</dbReference>
<reference evidence="9 10" key="1">
    <citation type="submission" date="2018-08" db="EMBL/GenBank/DDBJ databases">
        <title>Mucilaginibacter sp. MYSH2.</title>
        <authorList>
            <person name="Seo T."/>
        </authorList>
    </citation>
    <scope>NUCLEOTIDE SEQUENCE [LARGE SCALE GENOMIC DNA]</scope>
    <source>
        <strain evidence="9 10">MYSH2</strain>
    </source>
</reference>
<evidence type="ECO:0000256" key="2">
    <source>
        <dbReference type="ARBA" id="ARBA00022475"/>
    </source>
</evidence>
<dbReference type="RefSeq" id="WP_117391741.1">
    <property type="nucleotide sequence ID" value="NZ_QWDC01000002.1"/>
</dbReference>
<name>A0A372NRX7_9SPHI</name>
<sequence length="209" mass="24298">MEDNYYIARDKTEEGPFTLEQLMQADIDADTLILSPNAADWQRASDLPELFHYFEAQGYYFPTEDNLAGFGWRLLAYIADSFIMSYPISFFRPENFKEIYERALNGGATVTDLNTMMQFNITTFLVMAMYHTLCEFSPLQGSLGKKLFRLTVVDSDGRRLSFFRALIRNVGKIVSGTALFIGYLWVLWDDRKQAWHDKWAKAYVLIKNR</sequence>
<evidence type="ECO:0000256" key="4">
    <source>
        <dbReference type="ARBA" id="ARBA00022989"/>
    </source>
</evidence>
<evidence type="ECO:0000313" key="10">
    <source>
        <dbReference type="Proteomes" id="UP000264217"/>
    </source>
</evidence>
<evidence type="ECO:0000259" key="7">
    <source>
        <dbReference type="Pfam" id="PF06271"/>
    </source>
</evidence>
<dbReference type="Pfam" id="PF06271">
    <property type="entry name" value="RDD"/>
    <property type="match status" value="1"/>
</dbReference>
<dbReference type="EMBL" id="QWDC01000002">
    <property type="protein sequence ID" value="RFZ92030.1"/>
    <property type="molecule type" value="Genomic_DNA"/>
</dbReference>
<dbReference type="PANTHER" id="PTHR36115">
    <property type="entry name" value="PROLINE-RICH ANTIGEN HOMOLOG-RELATED"/>
    <property type="match status" value="1"/>
</dbReference>
<keyword evidence="5 6" id="KW-0472">Membrane</keyword>
<proteinExistence type="predicted"/>
<dbReference type="OrthoDB" id="9793824at2"/>
<evidence type="ECO:0000256" key="3">
    <source>
        <dbReference type="ARBA" id="ARBA00022692"/>
    </source>
</evidence>
<dbReference type="Pfam" id="PF14237">
    <property type="entry name" value="GYF_2"/>
    <property type="match status" value="1"/>
</dbReference>
<dbReference type="InterPro" id="IPR051791">
    <property type="entry name" value="Pra-immunoreactive"/>
</dbReference>
<evidence type="ECO:0000259" key="8">
    <source>
        <dbReference type="Pfam" id="PF14237"/>
    </source>
</evidence>
<evidence type="ECO:0000256" key="6">
    <source>
        <dbReference type="SAM" id="Phobius"/>
    </source>
</evidence>
<evidence type="ECO:0000256" key="1">
    <source>
        <dbReference type="ARBA" id="ARBA00004651"/>
    </source>
</evidence>
<organism evidence="9 10">
    <name type="scientific">Mucilaginibacter conchicola</name>
    <dbReference type="NCBI Taxonomy" id="2303333"/>
    <lineage>
        <taxon>Bacteria</taxon>
        <taxon>Pseudomonadati</taxon>
        <taxon>Bacteroidota</taxon>
        <taxon>Sphingobacteriia</taxon>
        <taxon>Sphingobacteriales</taxon>
        <taxon>Sphingobacteriaceae</taxon>
        <taxon>Mucilaginibacter</taxon>
    </lineage>
</organism>
<dbReference type="GO" id="GO:0005886">
    <property type="term" value="C:plasma membrane"/>
    <property type="evidence" value="ECO:0007669"/>
    <property type="project" value="UniProtKB-SubCell"/>
</dbReference>
<feature type="domain" description="RDD" evidence="7">
    <location>
        <begin position="68"/>
        <end position="201"/>
    </location>
</feature>
<evidence type="ECO:0000256" key="5">
    <source>
        <dbReference type="ARBA" id="ARBA00023136"/>
    </source>
</evidence>
<accession>A0A372NRX7</accession>
<keyword evidence="4 6" id="KW-1133">Transmembrane helix</keyword>
<keyword evidence="10" id="KW-1185">Reference proteome</keyword>
<dbReference type="AlphaFoldDB" id="A0A372NRX7"/>
<gene>
    <name evidence="9" type="ORF">D0C36_11320</name>
</gene>
<evidence type="ECO:0000313" key="9">
    <source>
        <dbReference type="EMBL" id="RFZ92030.1"/>
    </source>
</evidence>
<dbReference type="InterPro" id="IPR010432">
    <property type="entry name" value="RDD"/>
</dbReference>
<protein>
    <submittedName>
        <fullName evidence="9">RDD family protein</fullName>
    </submittedName>
</protein>
<comment type="caution">
    <text evidence="9">The sequence shown here is derived from an EMBL/GenBank/DDBJ whole genome shotgun (WGS) entry which is preliminary data.</text>
</comment>